<dbReference type="InterPro" id="IPR038770">
    <property type="entry name" value="Na+/solute_symporter_sf"/>
</dbReference>
<dbReference type="PANTHER" id="PTHR36838:SF1">
    <property type="entry name" value="SLR1864 PROTEIN"/>
    <property type="match status" value="1"/>
</dbReference>
<comment type="caution">
    <text evidence="9">The sequence shown here is derived from an EMBL/GenBank/DDBJ whole genome shotgun (WGS) entry which is preliminary data.</text>
</comment>
<feature type="transmembrane region" description="Helical" evidence="8">
    <location>
        <begin position="58"/>
        <end position="83"/>
    </location>
</feature>
<feature type="transmembrane region" description="Helical" evidence="8">
    <location>
        <begin position="167"/>
        <end position="192"/>
    </location>
</feature>
<accession>A0ABS4X7G6</accession>
<keyword evidence="3" id="KW-0813">Transport</keyword>
<evidence type="ECO:0000256" key="2">
    <source>
        <dbReference type="ARBA" id="ARBA00010145"/>
    </source>
</evidence>
<keyword evidence="7 8" id="KW-0472">Membrane</keyword>
<evidence type="ECO:0000256" key="1">
    <source>
        <dbReference type="ARBA" id="ARBA00004651"/>
    </source>
</evidence>
<keyword evidence="4" id="KW-1003">Cell membrane</keyword>
<feature type="transmembrane region" description="Helical" evidence="8">
    <location>
        <begin position="228"/>
        <end position="248"/>
    </location>
</feature>
<evidence type="ECO:0000313" key="9">
    <source>
        <dbReference type="EMBL" id="MBP2384173.1"/>
    </source>
</evidence>
<dbReference type="EMBL" id="JAGIOD010000002">
    <property type="protein sequence ID" value="MBP2384173.1"/>
    <property type="molecule type" value="Genomic_DNA"/>
</dbReference>
<feature type="transmembrane region" description="Helical" evidence="8">
    <location>
        <begin position="95"/>
        <end position="119"/>
    </location>
</feature>
<feature type="transmembrane region" description="Helical" evidence="8">
    <location>
        <begin position="260"/>
        <end position="280"/>
    </location>
</feature>
<dbReference type="PANTHER" id="PTHR36838">
    <property type="entry name" value="AUXIN EFFLUX CARRIER FAMILY PROTEIN"/>
    <property type="match status" value="1"/>
</dbReference>
<evidence type="ECO:0000313" key="10">
    <source>
        <dbReference type="Proteomes" id="UP001519290"/>
    </source>
</evidence>
<evidence type="ECO:0000256" key="3">
    <source>
        <dbReference type="ARBA" id="ARBA00022448"/>
    </source>
</evidence>
<gene>
    <name evidence="9" type="ORF">JOF43_004162</name>
</gene>
<evidence type="ECO:0000256" key="6">
    <source>
        <dbReference type="ARBA" id="ARBA00022989"/>
    </source>
</evidence>
<evidence type="ECO:0000256" key="7">
    <source>
        <dbReference type="ARBA" id="ARBA00023136"/>
    </source>
</evidence>
<dbReference type="Pfam" id="PF03547">
    <property type="entry name" value="Mem_trans"/>
    <property type="match status" value="1"/>
</dbReference>
<reference evidence="9 10" key="1">
    <citation type="submission" date="2021-03" db="EMBL/GenBank/DDBJ databases">
        <title>Sequencing the genomes of 1000 actinobacteria strains.</title>
        <authorList>
            <person name="Klenk H.-P."/>
        </authorList>
    </citation>
    <scope>NUCLEOTIDE SEQUENCE [LARGE SCALE GENOMIC DNA]</scope>
    <source>
        <strain evidence="9 10">DSM 14566</strain>
    </source>
</reference>
<sequence length="312" mass="31785">MSGVLLGFGIVLVLAGIGAGAAALLPGRAPEMERGLQPAIYYVTNPALMLVLISDADLVAIAGVFTPIALLTAAVTGGSYALVSRLVLRRPAAPTAGGAMASSYVNAGNIGVPIAIYAVGSTDPVVAVLLAQLLVIAPVYLTLFAWCGPDSGPTAGAPTWGTVLRSLANPVTIATAAGALLSLSGLSLPAVLWTPVEMLGHASVPLLLLVFGMSLVGQKPLGDREMRVDVLLATAVKLTVMPVAAWALARFLFGVDGTELFGVVVMAALPSAQNVFLFATRFHLRPSLARDVVFLSSLLSMPAVLAVALALG</sequence>
<evidence type="ECO:0000256" key="5">
    <source>
        <dbReference type="ARBA" id="ARBA00022692"/>
    </source>
</evidence>
<evidence type="ECO:0000256" key="4">
    <source>
        <dbReference type="ARBA" id="ARBA00022475"/>
    </source>
</evidence>
<dbReference type="Gene3D" id="1.20.1530.20">
    <property type="match status" value="1"/>
</dbReference>
<name>A0ABS4X7G6_9MICO</name>
<keyword evidence="10" id="KW-1185">Reference proteome</keyword>
<feature type="transmembrane region" description="Helical" evidence="8">
    <location>
        <begin position="125"/>
        <end position="146"/>
    </location>
</feature>
<feature type="transmembrane region" description="Helical" evidence="8">
    <location>
        <begin position="198"/>
        <end position="216"/>
    </location>
</feature>
<dbReference type="RefSeq" id="WP_209905047.1">
    <property type="nucleotide sequence ID" value="NZ_BAAAJW010000001.1"/>
</dbReference>
<dbReference type="Proteomes" id="UP001519290">
    <property type="component" value="Unassembled WGS sequence"/>
</dbReference>
<organism evidence="9 10">
    <name type="scientific">Brachybacterium sacelli</name>
    <dbReference type="NCBI Taxonomy" id="173364"/>
    <lineage>
        <taxon>Bacteria</taxon>
        <taxon>Bacillati</taxon>
        <taxon>Actinomycetota</taxon>
        <taxon>Actinomycetes</taxon>
        <taxon>Micrococcales</taxon>
        <taxon>Dermabacteraceae</taxon>
        <taxon>Brachybacterium</taxon>
    </lineage>
</organism>
<protein>
    <submittedName>
        <fullName evidence="9">Permease</fullName>
    </submittedName>
</protein>
<comment type="subcellular location">
    <subcellularLocation>
        <location evidence="1">Cell membrane</location>
        <topology evidence="1">Multi-pass membrane protein</topology>
    </subcellularLocation>
</comment>
<feature type="transmembrane region" description="Helical" evidence="8">
    <location>
        <begin position="292"/>
        <end position="311"/>
    </location>
</feature>
<comment type="similarity">
    <text evidence="2">Belongs to the auxin efflux carrier (TC 2.A.69) family.</text>
</comment>
<evidence type="ECO:0000256" key="8">
    <source>
        <dbReference type="SAM" id="Phobius"/>
    </source>
</evidence>
<keyword evidence="5 8" id="KW-0812">Transmembrane</keyword>
<dbReference type="InterPro" id="IPR004776">
    <property type="entry name" value="Mem_transp_PIN-like"/>
</dbReference>
<keyword evidence="6 8" id="KW-1133">Transmembrane helix</keyword>
<proteinExistence type="inferred from homology"/>